<dbReference type="PATRIC" id="fig|1293439.3.peg.480"/>
<proteinExistence type="predicted"/>
<dbReference type="EMBL" id="LANJ01000011">
    <property type="protein sequence ID" value="KKC39483.1"/>
    <property type="molecule type" value="Genomic_DNA"/>
</dbReference>
<evidence type="ECO:0000313" key="1">
    <source>
        <dbReference type="EMBL" id="KKC39483.1"/>
    </source>
</evidence>
<organism evidence="1 2">
    <name type="scientific">Devosia epidermidihirudinis</name>
    <dbReference type="NCBI Taxonomy" id="1293439"/>
    <lineage>
        <taxon>Bacteria</taxon>
        <taxon>Pseudomonadati</taxon>
        <taxon>Pseudomonadota</taxon>
        <taxon>Alphaproteobacteria</taxon>
        <taxon>Hyphomicrobiales</taxon>
        <taxon>Devosiaceae</taxon>
        <taxon>Devosia</taxon>
    </lineage>
</organism>
<gene>
    <name evidence="1" type="ORF">WH87_04595</name>
</gene>
<keyword evidence="2" id="KW-1185">Reference proteome</keyword>
<sequence length="86" mass="9960">MHNFTQNLQNHLIYEVEVTHELATYTASFYIEDSTVRAQVLGLIEKFSVNEEDTTERVRALLLTRLNERSARQSALKMGDTIYLDP</sequence>
<dbReference type="Proteomes" id="UP000033411">
    <property type="component" value="Unassembled WGS sequence"/>
</dbReference>
<reference evidence="1 2" key="1">
    <citation type="submission" date="2015-03" db="EMBL/GenBank/DDBJ databases">
        <authorList>
            <person name="Lepp D."/>
            <person name="Hassan Y.I."/>
            <person name="Li X.-Z."/>
            <person name="Zhou T."/>
        </authorList>
    </citation>
    <scope>NUCLEOTIDE SEQUENCE [LARGE SCALE GENOMIC DNA]</scope>
    <source>
        <strain evidence="1 2">E84</strain>
    </source>
</reference>
<evidence type="ECO:0000313" key="2">
    <source>
        <dbReference type="Proteomes" id="UP000033411"/>
    </source>
</evidence>
<dbReference type="AlphaFoldDB" id="A0A0F5QFI8"/>
<comment type="caution">
    <text evidence="1">The sequence shown here is derived from an EMBL/GenBank/DDBJ whole genome shotgun (WGS) entry which is preliminary data.</text>
</comment>
<protein>
    <submittedName>
        <fullName evidence="1">Uncharacterized protein</fullName>
    </submittedName>
</protein>
<accession>A0A0F5QFI8</accession>
<name>A0A0F5QFI8_9HYPH</name>